<evidence type="ECO:0000256" key="1">
    <source>
        <dbReference type="SAM" id="Coils"/>
    </source>
</evidence>
<feature type="non-terminal residue" evidence="2">
    <location>
        <position position="271"/>
    </location>
</feature>
<name>A0ABQ9FAY8_TEGGR</name>
<proteinExistence type="predicted"/>
<dbReference type="EMBL" id="JARBDR010000342">
    <property type="protein sequence ID" value="KAJ8313532.1"/>
    <property type="molecule type" value="Genomic_DNA"/>
</dbReference>
<dbReference type="Proteomes" id="UP001217089">
    <property type="component" value="Unassembled WGS sequence"/>
</dbReference>
<sequence length="271" mass="30703">MVLPTVLKKKHSLRGIKLFPVIKRIKQGQSEQLKEYARLQKDMETEELELEGIKKSVRDLTGEELVEILDLADRELDVREARWTLHCLIIYANETLGASTSTVSCDDNNNNNKRKRLAGASSDDLEDRVASLEKVAKVEKLKELKEKVRTLCLQKDPSDSLILLTLEELAKCARKLGDDESETFEELARQANRHQTKLDISSLCLTVLGGKAADAISKAISKCLKEKQRIKSKHGKAEKKEECSTQKTVFSPLQNLYPPFMYSVPYQTNFP</sequence>
<evidence type="ECO:0000313" key="3">
    <source>
        <dbReference type="Proteomes" id="UP001217089"/>
    </source>
</evidence>
<organism evidence="2 3">
    <name type="scientific">Tegillarca granosa</name>
    <name type="common">Malaysian cockle</name>
    <name type="synonym">Anadara granosa</name>
    <dbReference type="NCBI Taxonomy" id="220873"/>
    <lineage>
        <taxon>Eukaryota</taxon>
        <taxon>Metazoa</taxon>
        <taxon>Spiralia</taxon>
        <taxon>Lophotrochozoa</taxon>
        <taxon>Mollusca</taxon>
        <taxon>Bivalvia</taxon>
        <taxon>Autobranchia</taxon>
        <taxon>Pteriomorphia</taxon>
        <taxon>Arcoida</taxon>
        <taxon>Arcoidea</taxon>
        <taxon>Arcidae</taxon>
        <taxon>Tegillarca</taxon>
    </lineage>
</organism>
<protein>
    <submittedName>
        <fullName evidence="2">Uncharacterized protein</fullName>
    </submittedName>
</protein>
<keyword evidence="3" id="KW-1185">Reference proteome</keyword>
<keyword evidence="1" id="KW-0175">Coiled coil</keyword>
<accession>A0ABQ9FAY8</accession>
<comment type="caution">
    <text evidence="2">The sequence shown here is derived from an EMBL/GenBank/DDBJ whole genome shotgun (WGS) entry which is preliminary data.</text>
</comment>
<evidence type="ECO:0000313" key="2">
    <source>
        <dbReference type="EMBL" id="KAJ8313532.1"/>
    </source>
</evidence>
<reference evidence="2 3" key="1">
    <citation type="submission" date="2022-12" db="EMBL/GenBank/DDBJ databases">
        <title>Chromosome-level genome of Tegillarca granosa.</title>
        <authorList>
            <person name="Kim J."/>
        </authorList>
    </citation>
    <scope>NUCLEOTIDE SEQUENCE [LARGE SCALE GENOMIC DNA]</scope>
    <source>
        <strain evidence="2">Teg-2019</strain>
        <tissue evidence="2">Adductor muscle</tissue>
    </source>
</reference>
<gene>
    <name evidence="2" type="ORF">KUTeg_008093</name>
</gene>
<feature type="coiled-coil region" evidence="1">
    <location>
        <begin position="29"/>
        <end position="63"/>
    </location>
</feature>